<evidence type="ECO:0000256" key="2">
    <source>
        <dbReference type="ARBA" id="ARBA00004651"/>
    </source>
</evidence>
<feature type="transmembrane region" description="Helical" evidence="14">
    <location>
        <begin position="101"/>
        <end position="123"/>
    </location>
</feature>
<dbReference type="CDD" id="cd13131">
    <property type="entry name" value="MATE_NorM_like"/>
    <property type="match status" value="1"/>
</dbReference>
<evidence type="ECO:0000256" key="13">
    <source>
        <dbReference type="SAM" id="MobiDB-lite"/>
    </source>
</evidence>
<dbReference type="Pfam" id="PF01554">
    <property type="entry name" value="MatE"/>
    <property type="match status" value="2"/>
</dbReference>
<evidence type="ECO:0000256" key="8">
    <source>
        <dbReference type="ARBA" id="ARBA00022692"/>
    </source>
</evidence>
<organism evidence="15 16">
    <name type="scientific">Succiniclasticum ruminis</name>
    <dbReference type="NCBI Taxonomy" id="40841"/>
    <lineage>
        <taxon>Bacteria</taxon>
        <taxon>Bacillati</taxon>
        <taxon>Bacillota</taxon>
        <taxon>Negativicutes</taxon>
        <taxon>Acidaminococcales</taxon>
        <taxon>Acidaminococcaceae</taxon>
        <taxon>Succiniclasticum</taxon>
    </lineage>
</organism>
<evidence type="ECO:0000256" key="6">
    <source>
        <dbReference type="ARBA" id="ARBA00022449"/>
    </source>
</evidence>
<evidence type="ECO:0000256" key="4">
    <source>
        <dbReference type="ARBA" id="ARBA00020268"/>
    </source>
</evidence>
<protein>
    <recommendedName>
        <fullName evidence="4">Probable multidrug resistance protein NorM</fullName>
    </recommendedName>
    <alternativeName>
        <fullName evidence="12">Multidrug-efflux transporter</fullName>
    </alternativeName>
</protein>
<keyword evidence="7" id="KW-1003">Cell membrane</keyword>
<feature type="transmembrane region" description="Helical" evidence="14">
    <location>
        <begin position="463"/>
        <end position="480"/>
    </location>
</feature>
<gene>
    <name evidence="15" type="ORF">SAMN04487864_1016</name>
</gene>
<keyword evidence="6" id="KW-0050">Antiport</keyword>
<dbReference type="GO" id="GO:0042910">
    <property type="term" value="F:xenobiotic transmembrane transporter activity"/>
    <property type="evidence" value="ECO:0007669"/>
    <property type="project" value="InterPro"/>
</dbReference>
<feature type="transmembrane region" description="Helical" evidence="14">
    <location>
        <begin position="60"/>
        <end position="80"/>
    </location>
</feature>
<feature type="transmembrane region" description="Helical" evidence="14">
    <location>
        <begin position="329"/>
        <end position="351"/>
    </location>
</feature>
<comment type="subcellular location">
    <subcellularLocation>
        <location evidence="2">Cell membrane</location>
        <topology evidence="2">Multi-pass membrane protein</topology>
    </subcellularLocation>
</comment>
<feature type="transmembrane region" description="Helical" evidence="14">
    <location>
        <begin position="20"/>
        <end position="40"/>
    </location>
</feature>
<feature type="transmembrane region" description="Helical" evidence="14">
    <location>
        <begin position="172"/>
        <end position="194"/>
    </location>
</feature>
<dbReference type="GO" id="GO:0005886">
    <property type="term" value="C:plasma membrane"/>
    <property type="evidence" value="ECO:0007669"/>
    <property type="project" value="UniProtKB-SubCell"/>
</dbReference>
<evidence type="ECO:0000256" key="5">
    <source>
        <dbReference type="ARBA" id="ARBA00022448"/>
    </source>
</evidence>
<evidence type="ECO:0000313" key="15">
    <source>
        <dbReference type="EMBL" id="SDB94409.1"/>
    </source>
</evidence>
<dbReference type="EMBL" id="FMYW01000001">
    <property type="protein sequence ID" value="SDB94409.1"/>
    <property type="molecule type" value="Genomic_DNA"/>
</dbReference>
<keyword evidence="9 14" id="KW-1133">Transmembrane helix</keyword>
<keyword evidence="5" id="KW-0813">Transport</keyword>
<evidence type="ECO:0000256" key="1">
    <source>
        <dbReference type="ARBA" id="ARBA00003408"/>
    </source>
</evidence>
<dbReference type="GO" id="GO:0006811">
    <property type="term" value="P:monoatomic ion transport"/>
    <property type="evidence" value="ECO:0007669"/>
    <property type="project" value="UniProtKB-KW"/>
</dbReference>
<dbReference type="PANTHER" id="PTHR43298">
    <property type="entry name" value="MULTIDRUG RESISTANCE PROTEIN NORM-RELATED"/>
    <property type="match status" value="1"/>
</dbReference>
<feature type="transmembrane region" description="Helical" evidence="14">
    <location>
        <begin position="432"/>
        <end position="451"/>
    </location>
</feature>
<evidence type="ECO:0000256" key="3">
    <source>
        <dbReference type="ARBA" id="ARBA00010199"/>
    </source>
</evidence>
<dbReference type="InterPro" id="IPR050222">
    <property type="entry name" value="MATE_MdtK"/>
</dbReference>
<feature type="transmembrane region" description="Helical" evidence="14">
    <location>
        <begin position="135"/>
        <end position="160"/>
    </location>
</feature>
<feature type="transmembrane region" description="Helical" evidence="14">
    <location>
        <begin position="396"/>
        <end position="420"/>
    </location>
</feature>
<evidence type="ECO:0000256" key="7">
    <source>
        <dbReference type="ARBA" id="ARBA00022475"/>
    </source>
</evidence>
<evidence type="ECO:0000256" key="12">
    <source>
        <dbReference type="ARBA" id="ARBA00031636"/>
    </source>
</evidence>
<evidence type="ECO:0000256" key="11">
    <source>
        <dbReference type="ARBA" id="ARBA00023136"/>
    </source>
</evidence>
<keyword evidence="16" id="KW-1185">Reference proteome</keyword>
<evidence type="ECO:0000256" key="9">
    <source>
        <dbReference type="ARBA" id="ARBA00022989"/>
    </source>
</evidence>
<dbReference type="PANTHER" id="PTHR43298:SF2">
    <property type="entry name" value="FMN_FAD EXPORTER YEEO-RELATED"/>
    <property type="match status" value="1"/>
</dbReference>
<name>A0A1G6HJH5_9FIRM</name>
<dbReference type="GO" id="GO:0015297">
    <property type="term" value="F:antiporter activity"/>
    <property type="evidence" value="ECO:0007669"/>
    <property type="project" value="UniProtKB-KW"/>
</dbReference>
<dbReference type="AlphaFoldDB" id="A0A1G6HJH5"/>
<dbReference type="OrthoDB" id="9780160at2"/>
<proteinExistence type="inferred from homology"/>
<evidence type="ECO:0000256" key="10">
    <source>
        <dbReference type="ARBA" id="ARBA00023065"/>
    </source>
</evidence>
<feature type="transmembrane region" description="Helical" evidence="14">
    <location>
        <begin position="200"/>
        <end position="221"/>
    </location>
</feature>
<feature type="region of interest" description="Disordered" evidence="13">
    <location>
        <begin position="241"/>
        <end position="270"/>
    </location>
</feature>
<feature type="transmembrane region" description="Helical" evidence="14">
    <location>
        <begin position="284"/>
        <end position="309"/>
    </location>
</feature>
<feature type="transmembrane region" description="Helical" evidence="14">
    <location>
        <begin position="363"/>
        <end position="384"/>
    </location>
</feature>
<evidence type="ECO:0000256" key="14">
    <source>
        <dbReference type="SAM" id="Phobius"/>
    </source>
</evidence>
<dbReference type="Proteomes" id="UP000198943">
    <property type="component" value="Unassembled WGS sequence"/>
</dbReference>
<comment type="function">
    <text evidence="1">Multidrug efflux pump.</text>
</comment>
<dbReference type="InterPro" id="IPR048279">
    <property type="entry name" value="MdtK-like"/>
</dbReference>
<evidence type="ECO:0000313" key="16">
    <source>
        <dbReference type="Proteomes" id="UP000198943"/>
    </source>
</evidence>
<dbReference type="PIRSF" id="PIRSF006603">
    <property type="entry name" value="DinF"/>
    <property type="match status" value="1"/>
</dbReference>
<comment type="similarity">
    <text evidence="3">Belongs to the multi antimicrobial extrusion (MATE) (TC 2.A.66.1) family.</text>
</comment>
<keyword evidence="11 14" id="KW-0472">Membrane</keyword>
<keyword evidence="8 14" id="KW-0812">Transmembrane</keyword>
<dbReference type="InterPro" id="IPR002528">
    <property type="entry name" value="MATE_fam"/>
</dbReference>
<sequence length="493" mass="54380">MKSFAQKLFGKDARYKFRHFFSIMIPILVTQSAIMGMNFFDTVMSGRAGAEQLAGTSIGTNLWMPVFTTINGILIAATPLTAHLLGAGKKAETGRVIRHGLLLALLFSFLCFAAGFCFLEPFIRRLGLEPHVAYIARFYLAGIGIGIIPFFMGTVLRSFIDTMGGTRLTMQVYLATLPLNIILNYILIFGKLGIPPLGGIGAGIGTGITCWFLFGMFALIIRWHPLYRDIPIFTELSRKPEAKGTAGDRTGSENSPVHNPATRADGSACCNQSSRFSRDLVLEYLRIGIPIGLSIFMETSIFGVVAFMVARFGTVAIAASQASMNFAGFVYMLPLSVSMSMTILIGIEAGARRWINAEQYANVGLAFNWTCALILPSLCFLLRYSIAGMYVTEPEVIGVCVRFIAYSCLFIMGDAVAAPIQGILRGYKDVNAPFYSSLIAYWVICMPLGLFLDYRLGHGPYSYWQSLDIGLFFSALILLLRLKYVRKKMREEE</sequence>
<reference evidence="16" key="1">
    <citation type="submission" date="2016-10" db="EMBL/GenBank/DDBJ databases">
        <authorList>
            <person name="Varghese N."/>
            <person name="Submissions S."/>
        </authorList>
    </citation>
    <scope>NUCLEOTIDE SEQUENCE [LARGE SCALE GENOMIC DNA]</scope>
    <source>
        <strain evidence="16">DSM 11005</strain>
    </source>
</reference>
<keyword evidence="10" id="KW-0406">Ion transport</keyword>
<accession>A0A1G6HJH5</accession>